<organism evidence="4 5">
    <name type="scientific">Rikenella microfusus</name>
    <dbReference type="NCBI Taxonomy" id="28139"/>
    <lineage>
        <taxon>Bacteria</taxon>
        <taxon>Pseudomonadati</taxon>
        <taxon>Bacteroidota</taxon>
        <taxon>Bacteroidia</taxon>
        <taxon>Bacteroidales</taxon>
        <taxon>Rikenellaceae</taxon>
        <taxon>Rikenella</taxon>
    </lineage>
</organism>
<feature type="domain" description="SPOR" evidence="3">
    <location>
        <begin position="223"/>
        <end position="258"/>
    </location>
</feature>
<dbReference type="InterPro" id="IPR007730">
    <property type="entry name" value="SPOR-like_dom"/>
</dbReference>
<evidence type="ECO:0000256" key="2">
    <source>
        <dbReference type="SAM" id="SignalP"/>
    </source>
</evidence>
<dbReference type="Pfam" id="PF05036">
    <property type="entry name" value="SPOR"/>
    <property type="match status" value="1"/>
</dbReference>
<keyword evidence="1" id="KW-0175">Coiled coil</keyword>
<sequence length="279" mass="30893">MSKPAIKSLPFALAVALCLSLVPEKAAAQNRKAEKQRAEELSYQQAGGVSADRKDREWVDPNATIVRGTPRSRLSPAEQLAFNLNQRKAELQEQVDLLGAELKTARGSRARKITKELDILADQIAVIDRKLEALPKPQTIPEAYSSGKPFKQFVDSLVDKRIEEEGYVKGPSDTPATDNYTAPARNTADAYRVVYRVQLAVTSYPNEGAFAALPGVRMSQRPDGKYAYYYGGYPTYAEAQSACKRLRTNAKYRDAFVVAMQGTQRISLQEASRLTSTVR</sequence>
<dbReference type="GO" id="GO:0042834">
    <property type="term" value="F:peptidoglycan binding"/>
    <property type="evidence" value="ECO:0007669"/>
    <property type="project" value="InterPro"/>
</dbReference>
<evidence type="ECO:0000313" key="5">
    <source>
        <dbReference type="Proteomes" id="UP000255233"/>
    </source>
</evidence>
<dbReference type="STRING" id="880526.GCA_000427365_01238"/>
<protein>
    <recommendedName>
        <fullName evidence="3">SPOR domain-containing protein</fullName>
    </recommendedName>
</protein>
<feature type="signal peptide" evidence="2">
    <location>
        <begin position="1"/>
        <end position="28"/>
    </location>
</feature>
<evidence type="ECO:0000259" key="3">
    <source>
        <dbReference type="Pfam" id="PF05036"/>
    </source>
</evidence>
<dbReference type="Proteomes" id="UP000255233">
    <property type="component" value="Unassembled WGS sequence"/>
</dbReference>
<gene>
    <name evidence="4" type="ORF">NCTC11190_00204</name>
</gene>
<dbReference type="RefSeq" id="WP_027290952.1">
    <property type="nucleotide sequence ID" value="NZ_UGVL01000001.1"/>
</dbReference>
<feature type="chain" id="PRO_5017078326" description="SPOR domain-containing protein" evidence="2">
    <location>
        <begin position="29"/>
        <end position="279"/>
    </location>
</feature>
<feature type="coiled-coil region" evidence="1">
    <location>
        <begin position="81"/>
        <end position="108"/>
    </location>
</feature>
<accession>A0A379MN22</accession>
<dbReference type="AlphaFoldDB" id="A0A379MN22"/>
<name>A0A379MN22_9BACT</name>
<keyword evidence="5" id="KW-1185">Reference proteome</keyword>
<dbReference type="EMBL" id="UGVL01000001">
    <property type="protein sequence ID" value="SUE33011.1"/>
    <property type="molecule type" value="Genomic_DNA"/>
</dbReference>
<evidence type="ECO:0000313" key="4">
    <source>
        <dbReference type="EMBL" id="SUE33011.1"/>
    </source>
</evidence>
<proteinExistence type="predicted"/>
<evidence type="ECO:0000256" key="1">
    <source>
        <dbReference type="SAM" id="Coils"/>
    </source>
</evidence>
<reference evidence="4 5" key="1">
    <citation type="submission" date="2018-06" db="EMBL/GenBank/DDBJ databases">
        <authorList>
            <consortium name="Pathogen Informatics"/>
            <person name="Doyle S."/>
        </authorList>
    </citation>
    <scope>NUCLEOTIDE SEQUENCE [LARGE SCALE GENOMIC DNA]</scope>
    <source>
        <strain evidence="4 5">NCTC11190</strain>
    </source>
</reference>
<keyword evidence="2" id="KW-0732">Signal</keyword>